<proteinExistence type="predicted"/>
<protein>
    <submittedName>
        <fullName evidence="1">Uncharacterized protein</fullName>
    </submittedName>
</protein>
<comment type="caution">
    <text evidence="1">The sequence shown here is derived from an EMBL/GenBank/DDBJ whole genome shotgun (WGS) entry which is preliminary data.</text>
</comment>
<dbReference type="EMBL" id="JWZT01002658">
    <property type="protein sequence ID" value="KII68964.1"/>
    <property type="molecule type" value="Genomic_DNA"/>
</dbReference>
<reference evidence="1 2" key="1">
    <citation type="journal article" date="2014" name="Genome Biol. Evol.">
        <title>The genome of the myxosporean Thelohanellus kitauei shows adaptations to nutrient acquisition within its fish host.</title>
        <authorList>
            <person name="Yang Y."/>
            <person name="Xiong J."/>
            <person name="Zhou Z."/>
            <person name="Huo F."/>
            <person name="Miao W."/>
            <person name="Ran C."/>
            <person name="Liu Y."/>
            <person name="Zhang J."/>
            <person name="Feng J."/>
            <person name="Wang M."/>
            <person name="Wang M."/>
            <person name="Wang L."/>
            <person name="Yao B."/>
        </authorList>
    </citation>
    <scope>NUCLEOTIDE SEQUENCE [LARGE SCALE GENOMIC DNA]</scope>
    <source>
        <strain evidence="1">Wuqing</strain>
    </source>
</reference>
<sequence>MHDLGRSSTMIFSKLTSSSGLIGSYKSEEIVETMMCRGECVESEDEDISVEKEVVWFKKGQRALSTVLKFVEGISRISCEIEACDQLNNEMQVFYQKKVRHRRFLRDQNR</sequence>
<keyword evidence="2" id="KW-1185">Reference proteome</keyword>
<gene>
    <name evidence="1" type="ORF">RF11_01528</name>
</gene>
<organism evidence="1 2">
    <name type="scientific">Thelohanellus kitauei</name>
    <name type="common">Myxosporean</name>
    <dbReference type="NCBI Taxonomy" id="669202"/>
    <lineage>
        <taxon>Eukaryota</taxon>
        <taxon>Metazoa</taxon>
        <taxon>Cnidaria</taxon>
        <taxon>Myxozoa</taxon>
        <taxon>Myxosporea</taxon>
        <taxon>Bivalvulida</taxon>
        <taxon>Platysporina</taxon>
        <taxon>Myxobolidae</taxon>
        <taxon>Thelohanellus</taxon>
    </lineage>
</organism>
<name>A0A0C2IU76_THEKT</name>
<accession>A0A0C2IU76</accession>
<dbReference type="Proteomes" id="UP000031668">
    <property type="component" value="Unassembled WGS sequence"/>
</dbReference>
<evidence type="ECO:0000313" key="1">
    <source>
        <dbReference type="EMBL" id="KII68964.1"/>
    </source>
</evidence>
<dbReference type="AlphaFoldDB" id="A0A0C2IU76"/>
<evidence type="ECO:0000313" key="2">
    <source>
        <dbReference type="Proteomes" id="UP000031668"/>
    </source>
</evidence>